<dbReference type="Pfam" id="PF02518">
    <property type="entry name" value="HATPase_c"/>
    <property type="match status" value="1"/>
</dbReference>
<dbReference type="InterPro" id="IPR004358">
    <property type="entry name" value="Sig_transdc_His_kin-like_C"/>
</dbReference>
<dbReference type="PROSITE" id="PS50109">
    <property type="entry name" value="HIS_KIN"/>
    <property type="match status" value="1"/>
</dbReference>
<comment type="catalytic activity">
    <reaction evidence="1">
        <text>ATP + protein L-histidine = ADP + protein N-phospho-L-histidine.</text>
        <dbReference type="EC" id="2.7.13.3"/>
    </reaction>
</comment>
<organism evidence="11 12">
    <name type="scientific">Niveispirillum cyanobacteriorum</name>
    <dbReference type="NCBI Taxonomy" id="1612173"/>
    <lineage>
        <taxon>Bacteria</taxon>
        <taxon>Pseudomonadati</taxon>
        <taxon>Pseudomonadota</taxon>
        <taxon>Alphaproteobacteria</taxon>
        <taxon>Rhodospirillales</taxon>
        <taxon>Azospirillaceae</taxon>
        <taxon>Niveispirillum</taxon>
    </lineage>
</organism>
<dbReference type="GO" id="GO:0000160">
    <property type="term" value="P:phosphorelay signal transduction system"/>
    <property type="evidence" value="ECO:0007669"/>
    <property type="project" value="UniProtKB-KW"/>
</dbReference>
<keyword evidence="5" id="KW-0547">Nucleotide-binding</keyword>
<gene>
    <name evidence="11" type="ORF">C0V82_19790</name>
</gene>
<evidence type="ECO:0000313" key="11">
    <source>
        <dbReference type="EMBL" id="AUN32581.1"/>
    </source>
</evidence>
<feature type="domain" description="Histidine kinase" evidence="10">
    <location>
        <begin position="55"/>
        <end position="114"/>
    </location>
</feature>
<accession>A0A2K9NHN6</accession>
<evidence type="ECO:0000259" key="10">
    <source>
        <dbReference type="PROSITE" id="PS50109"/>
    </source>
</evidence>
<evidence type="ECO:0000256" key="6">
    <source>
        <dbReference type="ARBA" id="ARBA00022777"/>
    </source>
</evidence>
<reference evidence="11 12" key="1">
    <citation type="submission" date="2017-12" db="EMBL/GenBank/DDBJ databases">
        <title>Genomes of bacteria within cyanobacterial aggregates.</title>
        <authorList>
            <person name="Cai H."/>
        </authorList>
    </citation>
    <scope>NUCLEOTIDE SEQUENCE [LARGE SCALE GENOMIC DNA]</scope>
    <source>
        <strain evidence="11 12">TH16</strain>
    </source>
</reference>
<keyword evidence="6" id="KW-0418">Kinase</keyword>
<dbReference type="GO" id="GO:0005524">
    <property type="term" value="F:ATP binding"/>
    <property type="evidence" value="ECO:0007669"/>
    <property type="project" value="UniProtKB-KW"/>
</dbReference>
<feature type="region of interest" description="Disordered" evidence="9">
    <location>
        <begin position="1"/>
        <end position="38"/>
    </location>
</feature>
<evidence type="ECO:0000313" key="12">
    <source>
        <dbReference type="Proteomes" id="UP000234752"/>
    </source>
</evidence>
<evidence type="ECO:0000256" key="9">
    <source>
        <dbReference type="SAM" id="MobiDB-lite"/>
    </source>
</evidence>
<dbReference type="SUPFAM" id="SSF55874">
    <property type="entry name" value="ATPase domain of HSP90 chaperone/DNA topoisomerase II/histidine kinase"/>
    <property type="match status" value="1"/>
</dbReference>
<name>A0A2K9NHN6_9PROT</name>
<evidence type="ECO:0000256" key="3">
    <source>
        <dbReference type="ARBA" id="ARBA00022553"/>
    </source>
</evidence>
<evidence type="ECO:0000256" key="1">
    <source>
        <dbReference type="ARBA" id="ARBA00000085"/>
    </source>
</evidence>
<dbReference type="AlphaFoldDB" id="A0A2K9NHN6"/>
<evidence type="ECO:0000256" key="7">
    <source>
        <dbReference type="ARBA" id="ARBA00022840"/>
    </source>
</evidence>
<evidence type="ECO:0000256" key="5">
    <source>
        <dbReference type="ARBA" id="ARBA00022741"/>
    </source>
</evidence>
<sequence length="121" mass="12987">MRFLHHPGRWGPAASSVSQYHPQRHGCHAGRRSADLPGGAVGRASSFFHRRYRSGIDPSVRGRLFEPFVTTKPRGTGPGLARARHILDQHGGTVSCESLEGAGSLFVMCLPFAPASPGEIS</sequence>
<dbReference type="PANTHER" id="PTHR43065">
    <property type="entry name" value="SENSOR HISTIDINE KINASE"/>
    <property type="match status" value="1"/>
</dbReference>
<evidence type="ECO:0000256" key="4">
    <source>
        <dbReference type="ARBA" id="ARBA00022679"/>
    </source>
</evidence>
<dbReference type="InterPro" id="IPR003594">
    <property type="entry name" value="HATPase_dom"/>
</dbReference>
<evidence type="ECO:0000256" key="2">
    <source>
        <dbReference type="ARBA" id="ARBA00012438"/>
    </source>
</evidence>
<dbReference type="Proteomes" id="UP000234752">
    <property type="component" value="Chromosome eg_2"/>
</dbReference>
<dbReference type="Gene3D" id="3.30.565.10">
    <property type="entry name" value="Histidine kinase-like ATPase, C-terminal domain"/>
    <property type="match status" value="1"/>
</dbReference>
<keyword evidence="8" id="KW-0902">Two-component regulatory system</keyword>
<protein>
    <recommendedName>
        <fullName evidence="2">histidine kinase</fullName>
        <ecNumber evidence="2">2.7.13.3</ecNumber>
    </recommendedName>
</protein>
<keyword evidence="12" id="KW-1185">Reference proteome</keyword>
<dbReference type="GO" id="GO:0004673">
    <property type="term" value="F:protein histidine kinase activity"/>
    <property type="evidence" value="ECO:0007669"/>
    <property type="project" value="UniProtKB-EC"/>
</dbReference>
<dbReference type="InterPro" id="IPR005467">
    <property type="entry name" value="His_kinase_dom"/>
</dbReference>
<evidence type="ECO:0000256" key="8">
    <source>
        <dbReference type="ARBA" id="ARBA00023012"/>
    </source>
</evidence>
<dbReference type="EC" id="2.7.13.3" evidence="2"/>
<feature type="compositionally biased region" description="Basic residues" evidence="9">
    <location>
        <begin position="22"/>
        <end position="31"/>
    </location>
</feature>
<dbReference type="PANTHER" id="PTHR43065:SF10">
    <property type="entry name" value="PEROXIDE STRESS-ACTIVATED HISTIDINE KINASE MAK3"/>
    <property type="match status" value="1"/>
</dbReference>
<dbReference type="EMBL" id="CP025612">
    <property type="protein sequence ID" value="AUN32581.1"/>
    <property type="molecule type" value="Genomic_DNA"/>
</dbReference>
<keyword evidence="7" id="KW-0067">ATP-binding</keyword>
<keyword evidence="4" id="KW-0808">Transferase</keyword>
<dbReference type="InterPro" id="IPR036890">
    <property type="entry name" value="HATPase_C_sf"/>
</dbReference>
<proteinExistence type="predicted"/>
<keyword evidence="3" id="KW-0597">Phosphoprotein</keyword>
<dbReference type="KEGG" id="ncb:C0V82_19790"/>
<dbReference type="PRINTS" id="PR00344">
    <property type="entry name" value="BCTRLSENSOR"/>
</dbReference>